<reference evidence="6 7" key="1">
    <citation type="journal article" date="2016" name="Nat. Commun.">
        <title>Thousands of microbial genomes shed light on interconnected biogeochemical processes in an aquifer system.</title>
        <authorList>
            <person name="Anantharaman K."/>
            <person name="Brown C.T."/>
            <person name="Hug L.A."/>
            <person name="Sharon I."/>
            <person name="Castelle C.J."/>
            <person name="Probst A.J."/>
            <person name="Thomas B.C."/>
            <person name="Singh A."/>
            <person name="Wilkins M.J."/>
            <person name="Karaoz U."/>
            <person name="Brodie E.L."/>
            <person name="Williams K.H."/>
            <person name="Hubbard S.S."/>
            <person name="Banfield J.F."/>
        </authorList>
    </citation>
    <scope>NUCLEOTIDE SEQUENCE [LARGE SCALE GENOMIC DNA]</scope>
</reference>
<gene>
    <name evidence="6" type="ORF">A2438_01440</name>
</gene>
<keyword evidence="2" id="KW-0479">Metal-binding</keyword>
<dbReference type="Gene3D" id="3.60.15.10">
    <property type="entry name" value="Ribonuclease Z/Hydroxyacylglutathione hydrolase-like"/>
    <property type="match status" value="1"/>
</dbReference>
<dbReference type="Proteomes" id="UP000179242">
    <property type="component" value="Unassembled WGS sequence"/>
</dbReference>
<evidence type="ECO:0000256" key="1">
    <source>
        <dbReference type="ARBA" id="ARBA00001947"/>
    </source>
</evidence>
<sequence length="188" mass="20478">MEIKTVVVGSIHTNCYIVSEENSKEAIIIDPGDEAEKIIAAAEGLKVKAVVLTHGHWDHVTAAPIVAKHFNAPLCIHKNDEAMMTYSNQIKADRLLKAGDKFDIGHLSFVILHSPGHSAGCICLYDGKKTLFSGDTLFRGTWGRTDLPTSSETDMEKSLKKLLSLPADVVVYPGHGKKTTIGEEKNLI</sequence>
<dbReference type="CDD" id="cd06262">
    <property type="entry name" value="metallo-hydrolase-like_MBL-fold"/>
    <property type="match status" value="1"/>
</dbReference>
<dbReference type="PANTHER" id="PTHR46233:SF3">
    <property type="entry name" value="HYDROXYACYLGLUTATHIONE HYDROLASE GLOC"/>
    <property type="match status" value="1"/>
</dbReference>
<dbReference type="EMBL" id="MEUJ01000002">
    <property type="protein sequence ID" value="OGC41082.1"/>
    <property type="molecule type" value="Genomic_DNA"/>
</dbReference>
<dbReference type="AlphaFoldDB" id="A0A1F4U844"/>
<proteinExistence type="predicted"/>
<dbReference type="GO" id="GO:0046872">
    <property type="term" value="F:metal ion binding"/>
    <property type="evidence" value="ECO:0007669"/>
    <property type="project" value="UniProtKB-KW"/>
</dbReference>
<name>A0A1F4U844_UNCSA</name>
<dbReference type="InterPro" id="IPR051453">
    <property type="entry name" value="MBL_Glyoxalase_II"/>
</dbReference>
<evidence type="ECO:0000313" key="7">
    <source>
        <dbReference type="Proteomes" id="UP000179242"/>
    </source>
</evidence>
<evidence type="ECO:0000313" key="6">
    <source>
        <dbReference type="EMBL" id="OGC41082.1"/>
    </source>
</evidence>
<evidence type="ECO:0000256" key="2">
    <source>
        <dbReference type="ARBA" id="ARBA00022723"/>
    </source>
</evidence>
<dbReference type="InterPro" id="IPR001279">
    <property type="entry name" value="Metallo-B-lactamas"/>
</dbReference>
<comment type="caution">
    <text evidence="6">The sequence shown here is derived from an EMBL/GenBank/DDBJ whole genome shotgun (WGS) entry which is preliminary data.</text>
</comment>
<evidence type="ECO:0000259" key="5">
    <source>
        <dbReference type="SMART" id="SM00849"/>
    </source>
</evidence>
<keyword evidence="3" id="KW-0378">Hydrolase</keyword>
<dbReference type="SMART" id="SM00849">
    <property type="entry name" value="Lactamase_B"/>
    <property type="match status" value="1"/>
</dbReference>
<feature type="domain" description="Metallo-beta-lactamase" evidence="5">
    <location>
        <begin position="12"/>
        <end position="175"/>
    </location>
</feature>
<dbReference type="PANTHER" id="PTHR46233">
    <property type="entry name" value="HYDROXYACYLGLUTATHIONE HYDROLASE GLOC"/>
    <property type="match status" value="1"/>
</dbReference>
<accession>A0A1F4U844</accession>
<dbReference type="InterPro" id="IPR036866">
    <property type="entry name" value="RibonucZ/Hydroxyglut_hydro"/>
</dbReference>
<dbReference type="SUPFAM" id="SSF56281">
    <property type="entry name" value="Metallo-hydrolase/oxidoreductase"/>
    <property type="match status" value="1"/>
</dbReference>
<evidence type="ECO:0000256" key="3">
    <source>
        <dbReference type="ARBA" id="ARBA00022801"/>
    </source>
</evidence>
<protein>
    <recommendedName>
        <fullName evidence="5">Metallo-beta-lactamase domain-containing protein</fullName>
    </recommendedName>
</protein>
<dbReference type="GO" id="GO:0016787">
    <property type="term" value="F:hydrolase activity"/>
    <property type="evidence" value="ECO:0007669"/>
    <property type="project" value="UniProtKB-KW"/>
</dbReference>
<evidence type="ECO:0000256" key="4">
    <source>
        <dbReference type="ARBA" id="ARBA00022833"/>
    </source>
</evidence>
<organism evidence="6 7">
    <name type="scientific">candidate division WOR-1 bacterium RIFOXYC2_FULL_46_14</name>
    <dbReference type="NCBI Taxonomy" id="1802587"/>
    <lineage>
        <taxon>Bacteria</taxon>
        <taxon>Bacillati</taxon>
        <taxon>Saganbacteria</taxon>
    </lineage>
</organism>
<keyword evidence="4" id="KW-0862">Zinc</keyword>
<dbReference type="Pfam" id="PF00753">
    <property type="entry name" value="Lactamase_B"/>
    <property type="match status" value="1"/>
</dbReference>
<comment type="cofactor">
    <cofactor evidence="1">
        <name>Zn(2+)</name>
        <dbReference type="ChEBI" id="CHEBI:29105"/>
    </cofactor>
</comment>